<dbReference type="CDD" id="cd00121">
    <property type="entry name" value="MATH"/>
    <property type="match status" value="1"/>
</dbReference>
<dbReference type="InterPro" id="IPR008974">
    <property type="entry name" value="TRAF-like"/>
</dbReference>
<dbReference type="PANTHER" id="PTHR46162">
    <property type="entry name" value="TRAF-LIKE FAMILY PROTEIN"/>
    <property type="match status" value="1"/>
</dbReference>
<dbReference type="Gene3D" id="2.60.210.10">
    <property type="entry name" value="Apoptosis, Tumor Necrosis Factor Receptor Associated Protein 2, Chain A"/>
    <property type="match status" value="1"/>
</dbReference>
<dbReference type="SUPFAM" id="SSF49599">
    <property type="entry name" value="TRAF domain-like"/>
    <property type="match status" value="1"/>
</dbReference>
<accession>A0A498ID94</accession>
<dbReference type="PROSITE" id="PS50144">
    <property type="entry name" value="MATH"/>
    <property type="match status" value="1"/>
</dbReference>
<dbReference type="InterPro" id="IPR002083">
    <property type="entry name" value="MATH/TRAF_dom"/>
</dbReference>
<dbReference type="Pfam" id="PF22486">
    <property type="entry name" value="MATH_2"/>
    <property type="match status" value="1"/>
</dbReference>
<name>A0A498ID94_MALDO</name>
<gene>
    <name evidence="2" type="ORF">DVH24_041211</name>
</gene>
<feature type="domain" description="MATH" evidence="1">
    <location>
        <begin position="103"/>
        <end position="186"/>
    </location>
</feature>
<evidence type="ECO:0000313" key="3">
    <source>
        <dbReference type="Proteomes" id="UP000290289"/>
    </source>
</evidence>
<dbReference type="PANTHER" id="PTHR46162:SF2">
    <property type="entry name" value="ANKYRIN REPEAT-CONTAINING PROTEIN-RELATED"/>
    <property type="match status" value="1"/>
</dbReference>
<reference evidence="2 3" key="1">
    <citation type="submission" date="2018-10" db="EMBL/GenBank/DDBJ databases">
        <title>A high-quality apple genome assembly.</title>
        <authorList>
            <person name="Hu J."/>
        </authorList>
    </citation>
    <scope>NUCLEOTIDE SEQUENCE [LARGE SCALE GENOMIC DNA]</scope>
    <source>
        <strain evidence="3">cv. HFTH1</strain>
        <tissue evidence="2">Young leaf</tissue>
    </source>
</reference>
<comment type="caution">
    <text evidence="2">The sequence shown here is derived from an EMBL/GenBank/DDBJ whole genome shotgun (WGS) entry which is preliminary data.</text>
</comment>
<sequence length="186" mass="21340">MVESQFHHGIRAGCPRVKPNGHTRSTSTSCCPRVGLKIRHVRGRVESCPTLVRDKRENIFYSATKNRLNSLQSNHRKIKFIDMTSLNFDDQDGILRTISDAPPTYYTVKIQSVSLLTEKSLEKYESGDFEARGYKWKLVFYPNGNKNRNVKEHISLYLVMLGSNAPQISSEVLFARSEQRQYPTLT</sequence>
<dbReference type="Proteomes" id="UP000290289">
    <property type="component" value="Chromosome 13"/>
</dbReference>
<dbReference type="STRING" id="3750.A0A498ID94"/>
<protein>
    <recommendedName>
        <fullName evidence="1">MATH domain-containing protein</fullName>
    </recommendedName>
</protein>
<evidence type="ECO:0000259" key="1">
    <source>
        <dbReference type="PROSITE" id="PS50144"/>
    </source>
</evidence>
<dbReference type="EMBL" id="RDQH01000339">
    <property type="protein sequence ID" value="RXH80064.1"/>
    <property type="molecule type" value="Genomic_DNA"/>
</dbReference>
<keyword evidence="3" id="KW-1185">Reference proteome</keyword>
<evidence type="ECO:0000313" key="2">
    <source>
        <dbReference type="EMBL" id="RXH80064.1"/>
    </source>
</evidence>
<organism evidence="2 3">
    <name type="scientific">Malus domestica</name>
    <name type="common">Apple</name>
    <name type="synonym">Pyrus malus</name>
    <dbReference type="NCBI Taxonomy" id="3750"/>
    <lineage>
        <taxon>Eukaryota</taxon>
        <taxon>Viridiplantae</taxon>
        <taxon>Streptophyta</taxon>
        <taxon>Embryophyta</taxon>
        <taxon>Tracheophyta</taxon>
        <taxon>Spermatophyta</taxon>
        <taxon>Magnoliopsida</taxon>
        <taxon>eudicotyledons</taxon>
        <taxon>Gunneridae</taxon>
        <taxon>Pentapetalae</taxon>
        <taxon>rosids</taxon>
        <taxon>fabids</taxon>
        <taxon>Rosales</taxon>
        <taxon>Rosaceae</taxon>
        <taxon>Amygdaloideae</taxon>
        <taxon>Maleae</taxon>
        <taxon>Malus</taxon>
    </lineage>
</organism>
<proteinExistence type="predicted"/>
<dbReference type="AlphaFoldDB" id="A0A498ID94"/>